<evidence type="ECO:0000256" key="1">
    <source>
        <dbReference type="ARBA" id="ARBA00004141"/>
    </source>
</evidence>
<accession>A0ABP1PUU7</accession>
<protein>
    <recommendedName>
        <fullName evidence="16">Sodium channel protein Nach</fullName>
    </recommendedName>
</protein>
<evidence type="ECO:0000256" key="5">
    <source>
        <dbReference type="ARBA" id="ARBA00022692"/>
    </source>
</evidence>
<evidence type="ECO:0000256" key="4">
    <source>
        <dbReference type="ARBA" id="ARBA00022461"/>
    </source>
</evidence>
<comment type="caution">
    <text evidence="14">The sequence shown here is derived from an EMBL/GenBank/DDBJ whole genome shotgun (WGS) entry which is preliminary data.</text>
</comment>
<dbReference type="InterPro" id="IPR001873">
    <property type="entry name" value="ENaC"/>
</dbReference>
<keyword evidence="15" id="KW-1185">Reference proteome</keyword>
<evidence type="ECO:0000256" key="7">
    <source>
        <dbReference type="ARBA" id="ARBA00023053"/>
    </source>
</evidence>
<keyword evidence="6 13" id="KW-1133">Transmembrane helix</keyword>
<reference evidence="14 15" key="1">
    <citation type="submission" date="2024-08" db="EMBL/GenBank/DDBJ databases">
        <authorList>
            <person name="Cucini C."/>
            <person name="Frati F."/>
        </authorList>
    </citation>
    <scope>NUCLEOTIDE SEQUENCE [LARGE SCALE GENOMIC DNA]</scope>
</reference>
<keyword evidence="8 12" id="KW-0406">Ion transport</keyword>
<dbReference type="EMBL" id="CAXLJM020000011">
    <property type="protein sequence ID" value="CAL8076326.1"/>
    <property type="molecule type" value="Genomic_DNA"/>
</dbReference>
<evidence type="ECO:0000256" key="2">
    <source>
        <dbReference type="ARBA" id="ARBA00007193"/>
    </source>
</evidence>
<sequence>MSIRQKYPNFYQPHESVVLEHAMPSNSSKIFKHTVVPGTKRRTDVSKFQQSDCDIENPNENDEPNTRFIKNQWQNSEVIVFCKESTMHGLKFIVQSKIHFTERLFWILAFLLSFATALYLIYEVWDRQSKVPVIVSFQAKAQHINSLPFPAVTLCSMNRFPKSKVLQLEREAGDPENPNQLKAKKRLSYVRAACNAHPSFAKTYNYAYRRGTQPGTGTNDSLADYEQTEMIDYLLENTMGCGELIRLCKFQELDMYCDELFKPIITDAGKYDFYCPVSDSMGIRYVLHSPLEIPHVLEYASIVDLGKEVLVKVHPDVTNADEDIIDIEQKKRQCWFGDEKKDSLKYYRPYTSKESNLNFRYFGIP</sequence>
<keyword evidence="9 13" id="KW-0472">Membrane</keyword>
<evidence type="ECO:0000256" key="12">
    <source>
        <dbReference type="RuleBase" id="RU000679"/>
    </source>
</evidence>
<keyword evidence="4 12" id="KW-0894">Sodium channel</keyword>
<keyword evidence="7" id="KW-0915">Sodium</keyword>
<comment type="subcellular location">
    <subcellularLocation>
        <location evidence="1">Membrane</location>
        <topology evidence="1">Multi-pass membrane protein</topology>
    </subcellularLocation>
</comment>
<dbReference type="Pfam" id="PF00858">
    <property type="entry name" value="ASC"/>
    <property type="match status" value="2"/>
</dbReference>
<evidence type="ECO:0000256" key="10">
    <source>
        <dbReference type="ARBA" id="ARBA00023201"/>
    </source>
</evidence>
<evidence type="ECO:0000256" key="13">
    <source>
        <dbReference type="SAM" id="Phobius"/>
    </source>
</evidence>
<feature type="transmembrane region" description="Helical" evidence="13">
    <location>
        <begin position="104"/>
        <end position="122"/>
    </location>
</feature>
<keyword evidence="3 12" id="KW-0813">Transport</keyword>
<proteinExistence type="inferred from homology"/>
<evidence type="ECO:0000256" key="9">
    <source>
        <dbReference type="ARBA" id="ARBA00023136"/>
    </source>
</evidence>
<keyword evidence="5 12" id="KW-0812">Transmembrane</keyword>
<evidence type="ECO:0000256" key="3">
    <source>
        <dbReference type="ARBA" id="ARBA00022448"/>
    </source>
</evidence>
<evidence type="ECO:0008006" key="16">
    <source>
        <dbReference type="Google" id="ProtNLM"/>
    </source>
</evidence>
<evidence type="ECO:0000313" key="14">
    <source>
        <dbReference type="EMBL" id="CAL8076326.1"/>
    </source>
</evidence>
<gene>
    <name evidence="14" type="ORF">ODALV1_LOCUS3434</name>
</gene>
<evidence type="ECO:0000256" key="11">
    <source>
        <dbReference type="ARBA" id="ARBA00023303"/>
    </source>
</evidence>
<name>A0ABP1PUU7_9HEXA</name>
<comment type="similarity">
    <text evidence="2 12">Belongs to the amiloride-sensitive sodium channel (TC 1.A.6) family.</text>
</comment>
<dbReference type="PANTHER" id="PTHR11690">
    <property type="entry name" value="AMILORIDE-SENSITIVE SODIUM CHANNEL-RELATED"/>
    <property type="match status" value="1"/>
</dbReference>
<organism evidence="14 15">
    <name type="scientific">Orchesella dallaii</name>
    <dbReference type="NCBI Taxonomy" id="48710"/>
    <lineage>
        <taxon>Eukaryota</taxon>
        <taxon>Metazoa</taxon>
        <taxon>Ecdysozoa</taxon>
        <taxon>Arthropoda</taxon>
        <taxon>Hexapoda</taxon>
        <taxon>Collembola</taxon>
        <taxon>Entomobryomorpha</taxon>
        <taxon>Entomobryoidea</taxon>
        <taxon>Orchesellidae</taxon>
        <taxon>Orchesellinae</taxon>
        <taxon>Orchesella</taxon>
    </lineage>
</organism>
<evidence type="ECO:0000313" key="15">
    <source>
        <dbReference type="Proteomes" id="UP001642540"/>
    </source>
</evidence>
<keyword evidence="10 12" id="KW-0739">Sodium transport</keyword>
<dbReference type="Proteomes" id="UP001642540">
    <property type="component" value="Unassembled WGS sequence"/>
</dbReference>
<evidence type="ECO:0000256" key="8">
    <source>
        <dbReference type="ARBA" id="ARBA00023065"/>
    </source>
</evidence>
<dbReference type="PANTHER" id="PTHR11690:SF243">
    <property type="entry name" value="PICKPOCKET 12-RELATED"/>
    <property type="match status" value="1"/>
</dbReference>
<evidence type="ECO:0000256" key="6">
    <source>
        <dbReference type="ARBA" id="ARBA00022989"/>
    </source>
</evidence>
<keyword evidence="11 12" id="KW-0407">Ion channel</keyword>